<evidence type="ECO:0000313" key="2">
    <source>
        <dbReference type="Proteomes" id="UP000011602"/>
    </source>
</evidence>
<reference evidence="1 2" key="1">
    <citation type="journal article" date="2014" name="PLoS Genet.">
        <title>Phylogenetically driven sequencing of extremely halophilic archaea reveals strategies for static and dynamic osmo-response.</title>
        <authorList>
            <person name="Becker E.A."/>
            <person name="Seitzer P.M."/>
            <person name="Tritt A."/>
            <person name="Larsen D."/>
            <person name="Krusor M."/>
            <person name="Yao A.I."/>
            <person name="Wu D."/>
            <person name="Madern D."/>
            <person name="Eisen J.A."/>
            <person name="Darling A.E."/>
            <person name="Facciotti M.T."/>
        </authorList>
    </citation>
    <scope>NUCLEOTIDE SEQUENCE [LARGE SCALE GENOMIC DNA]</scope>
    <source>
        <strain evidence="1 2">JCM 12255</strain>
    </source>
</reference>
<gene>
    <name evidence="1" type="ORF">C493_10553</name>
</gene>
<dbReference type="Pfam" id="PF04242">
    <property type="entry name" value="DUF424"/>
    <property type="match status" value="1"/>
</dbReference>
<dbReference type="InterPro" id="IPR007355">
    <property type="entry name" value="DUF424"/>
</dbReference>
<organism evidence="1 2">
    <name type="scientific">Natronolimnohabitans innermongolicus JCM 12255</name>
    <dbReference type="NCBI Taxonomy" id="1227499"/>
    <lineage>
        <taxon>Archaea</taxon>
        <taxon>Methanobacteriati</taxon>
        <taxon>Methanobacteriota</taxon>
        <taxon>Stenosarchaea group</taxon>
        <taxon>Halobacteria</taxon>
        <taxon>Halobacteriales</taxon>
        <taxon>Natrialbaceae</taxon>
        <taxon>Natronolimnohabitans</taxon>
    </lineage>
</organism>
<dbReference type="PATRIC" id="fig|1227499.3.peg.2143"/>
<evidence type="ECO:0008006" key="3">
    <source>
        <dbReference type="Google" id="ProtNLM"/>
    </source>
</evidence>
<comment type="caution">
    <text evidence="1">The sequence shown here is derived from an EMBL/GenBank/DDBJ whole genome shotgun (WGS) entry which is preliminary data.</text>
</comment>
<name>L9X2R8_9EURY</name>
<accession>L9X2R8</accession>
<proteinExistence type="predicted"/>
<dbReference type="STRING" id="1227499.C493_10553"/>
<protein>
    <recommendedName>
        <fullName evidence="3">DUF424 domain-containing protein</fullName>
    </recommendedName>
</protein>
<evidence type="ECO:0000313" key="1">
    <source>
        <dbReference type="EMBL" id="ELY55912.1"/>
    </source>
</evidence>
<sequence>MLVTERQTEEGLLVSVCDEDVLGETFETDDISLTVTEEFYGGESVGDEAVVDSLARASVANIVGTEAVELAIEEGFIDEANVLEVGSTLHAQLLRMQQF</sequence>
<dbReference type="Proteomes" id="UP000011602">
    <property type="component" value="Unassembled WGS sequence"/>
</dbReference>
<dbReference type="eggNOG" id="arCOG04051">
    <property type="taxonomic scope" value="Archaea"/>
</dbReference>
<dbReference type="RefSeq" id="WP_007259392.1">
    <property type="nucleotide sequence ID" value="NZ_AOHZ01000047.1"/>
</dbReference>
<dbReference type="OrthoDB" id="18015at2157"/>
<dbReference type="AlphaFoldDB" id="L9X2R8"/>
<keyword evidence="2" id="KW-1185">Reference proteome</keyword>
<dbReference type="Gene3D" id="3.30.1860.10">
    <property type="entry name" value="uncharacterized conserved protein from methanopyrus kandleri domain like"/>
    <property type="match status" value="1"/>
</dbReference>
<dbReference type="EMBL" id="AOHZ01000047">
    <property type="protein sequence ID" value="ELY55912.1"/>
    <property type="molecule type" value="Genomic_DNA"/>
</dbReference>